<dbReference type="HOGENOM" id="CLU_070541_0_0_6"/>
<accession>A1S328</accession>
<dbReference type="AlphaFoldDB" id="A1S328"/>
<evidence type="ECO:0000256" key="2">
    <source>
        <dbReference type="ARBA" id="ARBA00022722"/>
    </source>
</evidence>
<evidence type="ECO:0000256" key="3">
    <source>
        <dbReference type="ARBA" id="ARBA00022801"/>
    </source>
</evidence>
<gene>
    <name evidence="5" type="ordered locus">Sama_0576</name>
</gene>
<dbReference type="Pfam" id="PF04231">
    <property type="entry name" value="Endonuclease_1"/>
    <property type="match status" value="1"/>
</dbReference>
<comment type="similarity">
    <text evidence="1">Belongs to the EndA/NucM nuclease family.</text>
</comment>
<name>A1S328_SHEAM</name>
<keyword evidence="4" id="KW-0732">Signal</keyword>
<reference evidence="5 6" key="1">
    <citation type="submission" date="2006-12" db="EMBL/GenBank/DDBJ databases">
        <title>Complete sequence of Shewanella amazonensis SB2B.</title>
        <authorList>
            <consortium name="US DOE Joint Genome Institute"/>
            <person name="Copeland A."/>
            <person name="Lucas S."/>
            <person name="Lapidus A."/>
            <person name="Barry K."/>
            <person name="Detter J.C."/>
            <person name="Glavina del Rio T."/>
            <person name="Hammon N."/>
            <person name="Israni S."/>
            <person name="Dalin E."/>
            <person name="Tice H."/>
            <person name="Pitluck S."/>
            <person name="Munk A.C."/>
            <person name="Brettin T."/>
            <person name="Bruce D."/>
            <person name="Han C."/>
            <person name="Tapia R."/>
            <person name="Gilna P."/>
            <person name="Schmutz J."/>
            <person name="Larimer F."/>
            <person name="Land M."/>
            <person name="Hauser L."/>
            <person name="Kyrpides N."/>
            <person name="Mikhailova N."/>
            <person name="Fredrickson J."/>
            <person name="Richardson P."/>
        </authorList>
    </citation>
    <scope>NUCLEOTIDE SEQUENCE [LARGE SCALE GENOMIC DNA]</scope>
    <source>
        <strain evidence="6">ATCC BAA-1098 / SB2B</strain>
    </source>
</reference>
<evidence type="ECO:0000313" key="6">
    <source>
        <dbReference type="Proteomes" id="UP000009175"/>
    </source>
</evidence>
<sequence>MRYLFALAAFVAPLSLSFAQNTPPSNFAEAKRTAQKIYAALPMQSFYCGCSIQTKGKRWEVDHNSCGYQVRKNAGRAERIEWEHLVPAWEFGHQRQCWQQGGRKECTQSDTTFVRMEADLHNLVPAIGEINGDRSNYRFREWNANPTQYGQCEMVVDFKARQVQPPRRSRGAIARSYLYMQAQYGLKIAPAQLKLFEAWDKSYPVDSIECQRDQLIAGAQGNHNPFVARGCKAGALDVQTAD</sequence>
<dbReference type="InterPro" id="IPR007346">
    <property type="entry name" value="Endonuclease-I"/>
</dbReference>
<evidence type="ECO:0000256" key="1">
    <source>
        <dbReference type="ARBA" id="ARBA00006429"/>
    </source>
</evidence>
<dbReference type="SUPFAM" id="SSF54060">
    <property type="entry name" value="His-Me finger endonucleases"/>
    <property type="match status" value="1"/>
</dbReference>
<feature type="signal peptide" evidence="4">
    <location>
        <begin position="1"/>
        <end position="19"/>
    </location>
</feature>
<organism evidence="5 6">
    <name type="scientific">Shewanella amazonensis (strain ATCC BAA-1098 / SB2B)</name>
    <dbReference type="NCBI Taxonomy" id="326297"/>
    <lineage>
        <taxon>Bacteria</taxon>
        <taxon>Pseudomonadati</taxon>
        <taxon>Pseudomonadota</taxon>
        <taxon>Gammaproteobacteria</taxon>
        <taxon>Alteromonadales</taxon>
        <taxon>Shewanellaceae</taxon>
        <taxon>Shewanella</taxon>
    </lineage>
</organism>
<dbReference type="Proteomes" id="UP000009175">
    <property type="component" value="Chromosome"/>
</dbReference>
<dbReference type="PANTHER" id="PTHR33607">
    <property type="entry name" value="ENDONUCLEASE-1"/>
    <property type="match status" value="1"/>
</dbReference>
<proteinExistence type="inferred from homology"/>
<dbReference type="STRING" id="326297.Sama_0576"/>
<dbReference type="RefSeq" id="WP_011758694.1">
    <property type="nucleotide sequence ID" value="NC_008700.1"/>
</dbReference>
<evidence type="ECO:0000256" key="4">
    <source>
        <dbReference type="SAM" id="SignalP"/>
    </source>
</evidence>
<dbReference type="InterPro" id="IPR044925">
    <property type="entry name" value="His-Me_finger_sf"/>
</dbReference>
<feature type="chain" id="PRO_5002637083" evidence="4">
    <location>
        <begin position="20"/>
        <end position="242"/>
    </location>
</feature>
<dbReference type="GO" id="GO:0004530">
    <property type="term" value="F:deoxyribonuclease I activity"/>
    <property type="evidence" value="ECO:0007669"/>
    <property type="project" value="UniProtKB-EC"/>
</dbReference>
<protein>
    <submittedName>
        <fullName evidence="5">Deoxyribonuclease I</fullName>
        <ecNumber evidence="5">3.1.21.1</ecNumber>
    </submittedName>
</protein>
<keyword evidence="6" id="KW-1185">Reference proteome</keyword>
<keyword evidence="2" id="KW-0540">Nuclease</keyword>
<evidence type="ECO:0000313" key="5">
    <source>
        <dbReference type="EMBL" id="ABL98784.1"/>
    </source>
</evidence>
<dbReference type="KEGG" id="saz:Sama_0576"/>
<dbReference type="EC" id="3.1.21.1" evidence="5"/>
<keyword evidence="3 5" id="KW-0378">Hydrolase</keyword>
<dbReference type="eggNOG" id="COG2356">
    <property type="taxonomic scope" value="Bacteria"/>
</dbReference>
<dbReference type="PANTHER" id="PTHR33607:SF2">
    <property type="entry name" value="ENDONUCLEASE-1"/>
    <property type="match status" value="1"/>
</dbReference>
<dbReference type="EMBL" id="CP000507">
    <property type="protein sequence ID" value="ABL98784.1"/>
    <property type="molecule type" value="Genomic_DNA"/>
</dbReference>